<accession>A0A195C735</accession>
<evidence type="ECO:0000313" key="3">
    <source>
        <dbReference type="Proteomes" id="UP000078542"/>
    </source>
</evidence>
<dbReference type="Proteomes" id="UP000078542">
    <property type="component" value="Unassembled WGS sequence"/>
</dbReference>
<dbReference type="EMBL" id="KQ978164">
    <property type="protein sequence ID" value="KYM96652.1"/>
    <property type="molecule type" value="Genomic_DNA"/>
</dbReference>
<proteinExistence type="predicted"/>
<keyword evidence="1" id="KW-1133">Transmembrane helix</keyword>
<keyword evidence="1" id="KW-0812">Transmembrane</keyword>
<name>A0A195C735_9HYME</name>
<protein>
    <submittedName>
        <fullName evidence="2">Uncharacterized protein</fullName>
    </submittedName>
</protein>
<reference evidence="2 3" key="1">
    <citation type="submission" date="2016-03" db="EMBL/GenBank/DDBJ databases">
        <title>Cyphomyrmex costatus WGS genome.</title>
        <authorList>
            <person name="Nygaard S."/>
            <person name="Hu H."/>
            <person name="Boomsma J."/>
            <person name="Zhang G."/>
        </authorList>
    </citation>
    <scope>NUCLEOTIDE SEQUENCE [LARGE SCALE GENOMIC DNA]</scope>
    <source>
        <strain evidence="2">MS0001</strain>
        <tissue evidence="2">Whole body</tissue>
    </source>
</reference>
<dbReference type="AlphaFoldDB" id="A0A195C735"/>
<gene>
    <name evidence="2" type="ORF">ALC62_12699</name>
</gene>
<keyword evidence="1" id="KW-0472">Membrane</keyword>
<sequence length="250" mass="27715">MHHAAHGNDDTLSEQSRNRYIGGLPRRAAPRRGRYVSHALVGEAAVLAAAVAVEASRATKFPGHESRGGLRIIVYFSLAIVSGHCGTSRHTGTLFLKGCSAEKKFFKFFSGKKDEGKRYTLKGIENFFVFFTKLRNMLRLIPELNGIDTSCEYRIDSRCNTSFLEASQSTIILINIFGLTATFAFPVYLEINLRRRRMLFDLVDGSLSLVLPKTSRYKPLIISPLDLQGETSEAVVIDQSKPAGMALRGP</sequence>
<evidence type="ECO:0000256" key="1">
    <source>
        <dbReference type="SAM" id="Phobius"/>
    </source>
</evidence>
<organism evidence="2 3">
    <name type="scientific">Cyphomyrmex costatus</name>
    <dbReference type="NCBI Taxonomy" id="456900"/>
    <lineage>
        <taxon>Eukaryota</taxon>
        <taxon>Metazoa</taxon>
        <taxon>Ecdysozoa</taxon>
        <taxon>Arthropoda</taxon>
        <taxon>Hexapoda</taxon>
        <taxon>Insecta</taxon>
        <taxon>Pterygota</taxon>
        <taxon>Neoptera</taxon>
        <taxon>Endopterygota</taxon>
        <taxon>Hymenoptera</taxon>
        <taxon>Apocrita</taxon>
        <taxon>Aculeata</taxon>
        <taxon>Formicoidea</taxon>
        <taxon>Formicidae</taxon>
        <taxon>Myrmicinae</taxon>
        <taxon>Cyphomyrmex</taxon>
    </lineage>
</organism>
<evidence type="ECO:0000313" key="2">
    <source>
        <dbReference type="EMBL" id="KYM96652.1"/>
    </source>
</evidence>
<keyword evidence="3" id="KW-1185">Reference proteome</keyword>
<feature type="transmembrane region" description="Helical" evidence="1">
    <location>
        <begin position="170"/>
        <end position="189"/>
    </location>
</feature>